<accession>A0ABZ3CSB5</accession>
<feature type="chain" id="PRO_5046764048" evidence="6">
    <location>
        <begin position="29"/>
        <end position="308"/>
    </location>
</feature>
<dbReference type="PRINTS" id="PR01715">
    <property type="entry name" value="FERRIBNDNGPP"/>
</dbReference>
<keyword evidence="4" id="KW-0406">Ion transport</keyword>
<dbReference type="RefSeq" id="WP_342594909.1">
    <property type="nucleotide sequence ID" value="NZ_CP151919.1"/>
</dbReference>
<feature type="domain" description="Fe/B12 periplasmic-binding" evidence="7">
    <location>
        <begin position="34"/>
        <end position="293"/>
    </location>
</feature>
<evidence type="ECO:0000256" key="1">
    <source>
        <dbReference type="ARBA" id="ARBA00004196"/>
    </source>
</evidence>
<evidence type="ECO:0000256" key="6">
    <source>
        <dbReference type="SAM" id="SignalP"/>
    </source>
</evidence>
<dbReference type="InterPro" id="IPR002491">
    <property type="entry name" value="ABC_transptr_periplasmic_BD"/>
</dbReference>
<feature type="signal peptide" evidence="6">
    <location>
        <begin position="1"/>
        <end position="28"/>
    </location>
</feature>
<keyword evidence="3" id="KW-0813">Transport</keyword>
<comment type="subcellular location">
    <subcellularLocation>
        <location evidence="1">Cell envelope</location>
    </subcellularLocation>
</comment>
<dbReference type="EMBL" id="CP151919">
    <property type="protein sequence ID" value="XAD54069.1"/>
    <property type="molecule type" value="Genomic_DNA"/>
</dbReference>
<protein>
    <submittedName>
        <fullName evidence="8">ABC transporter substrate-binding protein</fullName>
    </submittedName>
</protein>
<dbReference type="Gene3D" id="3.40.50.1980">
    <property type="entry name" value="Nitrogenase molybdenum iron protein domain"/>
    <property type="match status" value="2"/>
</dbReference>
<dbReference type="InterPro" id="IPR051313">
    <property type="entry name" value="Bact_iron-sidero_bind"/>
</dbReference>
<dbReference type="CDD" id="cd01146">
    <property type="entry name" value="FhuD"/>
    <property type="match status" value="1"/>
</dbReference>
<dbReference type="SUPFAM" id="SSF53807">
    <property type="entry name" value="Helical backbone' metal receptor"/>
    <property type="match status" value="1"/>
</dbReference>
<evidence type="ECO:0000313" key="8">
    <source>
        <dbReference type="EMBL" id="XAD54069.1"/>
    </source>
</evidence>
<evidence type="ECO:0000259" key="7">
    <source>
        <dbReference type="PROSITE" id="PS50983"/>
    </source>
</evidence>
<evidence type="ECO:0000256" key="3">
    <source>
        <dbReference type="ARBA" id="ARBA00022448"/>
    </source>
</evidence>
<keyword evidence="4" id="KW-0408">Iron</keyword>
<dbReference type="Proteomes" id="UP001453229">
    <property type="component" value="Chromosome"/>
</dbReference>
<name>A0ABZ3CSB5_9GAMM</name>
<evidence type="ECO:0000313" key="9">
    <source>
        <dbReference type="Proteomes" id="UP001453229"/>
    </source>
</evidence>
<dbReference type="PANTHER" id="PTHR30532:SF1">
    <property type="entry name" value="IRON(3+)-HYDROXAMATE-BINDING PROTEIN FHUD"/>
    <property type="match status" value="1"/>
</dbReference>
<evidence type="ECO:0000256" key="2">
    <source>
        <dbReference type="ARBA" id="ARBA00008814"/>
    </source>
</evidence>
<dbReference type="PANTHER" id="PTHR30532">
    <property type="entry name" value="IRON III DICITRATE-BINDING PERIPLASMIC PROTEIN"/>
    <property type="match status" value="1"/>
</dbReference>
<gene>
    <name evidence="8" type="ORF">AAGT95_19955</name>
</gene>
<evidence type="ECO:0000256" key="5">
    <source>
        <dbReference type="ARBA" id="ARBA00022729"/>
    </source>
</evidence>
<keyword evidence="4" id="KW-0410">Iron transport</keyword>
<dbReference type="Pfam" id="PF01497">
    <property type="entry name" value="Peripla_BP_2"/>
    <property type="match status" value="1"/>
</dbReference>
<organism evidence="8 9">
    <name type="scientific">Salinicola lusitanus</name>
    <dbReference type="NCBI Taxonomy" id="1949085"/>
    <lineage>
        <taxon>Bacteria</taxon>
        <taxon>Pseudomonadati</taxon>
        <taxon>Pseudomonadota</taxon>
        <taxon>Gammaproteobacteria</taxon>
        <taxon>Oceanospirillales</taxon>
        <taxon>Halomonadaceae</taxon>
        <taxon>Salinicola</taxon>
    </lineage>
</organism>
<sequence>MPRVRSFPALLALAVAVLLGMSTAPADADSKPPRIAAANWTVVETLVALGVEPYAVSDIPNYNAWVKAPAIPDSTLDMGLRNEPNLELLAQDPPDLLLTSALFSRDNARLERLMPVRMIDNFYTDRPYYEATLAMTREIARLTGRQPQAEALIAETDAVLAHAARALRGAKTPLYLVQFSDAQHVRVFGQGNMVGTLFSRTGLTNAWTGPTNAWGYASIPIDRLAERPEARIVVIKPYPRGVEEALGDNQIWQHLPAVRAGRVSFIDPVWPYGGLISLQRLARSLVDVATQPPTADTSTVSSVEDQAP</sequence>
<comment type="similarity">
    <text evidence="2">Belongs to the bacterial solute-binding protein 8 family.</text>
</comment>
<reference evidence="8 9" key="1">
    <citation type="submission" date="2024-04" db="EMBL/GenBank/DDBJ databases">
        <title>Salinicola lusitanus LLJ914,a marine bacterium isolated from the Okinawa Trough.</title>
        <authorList>
            <person name="Li J."/>
        </authorList>
    </citation>
    <scope>NUCLEOTIDE SEQUENCE [LARGE SCALE GENOMIC DNA]</scope>
    <source>
        <strain evidence="8 9">LLJ914</strain>
    </source>
</reference>
<dbReference type="PROSITE" id="PS50983">
    <property type="entry name" value="FE_B12_PBP"/>
    <property type="match status" value="1"/>
</dbReference>
<proteinExistence type="inferred from homology"/>
<evidence type="ECO:0000256" key="4">
    <source>
        <dbReference type="ARBA" id="ARBA00022496"/>
    </source>
</evidence>
<keyword evidence="5 6" id="KW-0732">Signal</keyword>
<keyword evidence="9" id="KW-1185">Reference proteome</keyword>